<keyword evidence="3" id="KW-0169">Cobalamin biosynthesis</keyword>
<dbReference type="CDD" id="cd11645">
    <property type="entry name" value="Precorrin_2_C20_MT"/>
    <property type="match status" value="1"/>
</dbReference>
<evidence type="ECO:0000256" key="5">
    <source>
        <dbReference type="ARBA" id="ARBA00022679"/>
    </source>
</evidence>
<evidence type="ECO:0000256" key="2">
    <source>
        <dbReference type="ARBA" id="ARBA00005879"/>
    </source>
</evidence>
<dbReference type="InterPro" id="IPR014776">
    <property type="entry name" value="4pyrrole_Mease_sub2"/>
</dbReference>
<dbReference type="SUPFAM" id="SSF53790">
    <property type="entry name" value="Tetrapyrrole methylase"/>
    <property type="match status" value="1"/>
</dbReference>
<evidence type="ECO:0000256" key="6">
    <source>
        <dbReference type="ARBA" id="ARBA00022691"/>
    </source>
</evidence>
<reference evidence="9" key="1">
    <citation type="submission" date="2017-02" db="EMBL/GenBank/DDBJ databases">
        <title>Delving into the versatile metabolic prowess of the omnipresent phylum Bacteroidetes.</title>
        <authorList>
            <person name="Nobu M.K."/>
            <person name="Mei R."/>
            <person name="Narihiro T."/>
            <person name="Kuroda K."/>
            <person name="Liu W.-T."/>
        </authorList>
    </citation>
    <scope>NUCLEOTIDE SEQUENCE</scope>
    <source>
        <strain evidence="9">ADurb.Bin276</strain>
    </source>
</reference>
<keyword evidence="5 9" id="KW-0808">Transferase</keyword>
<comment type="pathway">
    <text evidence="1">Cofactor biosynthesis; adenosylcobalamin biosynthesis.</text>
</comment>
<dbReference type="InterPro" id="IPR035996">
    <property type="entry name" value="4pyrrol_Methylase_sf"/>
</dbReference>
<dbReference type="GO" id="GO:0009236">
    <property type="term" value="P:cobalamin biosynthetic process"/>
    <property type="evidence" value="ECO:0007669"/>
    <property type="project" value="UniProtKB-UniRule"/>
</dbReference>
<dbReference type="InterPro" id="IPR014777">
    <property type="entry name" value="4pyrrole_Mease_sub1"/>
</dbReference>
<evidence type="ECO:0000256" key="3">
    <source>
        <dbReference type="ARBA" id="ARBA00022573"/>
    </source>
</evidence>
<feature type="domain" description="Tetrapyrrole methylase" evidence="8">
    <location>
        <begin position="2"/>
        <end position="183"/>
    </location>
</feature>
<dbReference type="PROSITE" id="PS00839">
    <property type="entry name" value="SUMT_1"/>
    <property type="match status" value="1"/>
</dbReference>
<dbReference type="InterPro" id="IPR003043">
    <property type="entry name" value="Uropor_MeTrfase_CS"/>
</dbReference>
<dbReference type="GO" id="GO:0043781">
    <property type="term" value="F:cobalt-factor II C20-methyltransferase activity"/>
    <property type="evidence" value="ECO:0007669"/>
    <property type="project" value="UniProtKB-EC"/>
</dbReference>
<dbReference type="InterPro" id="IPR000878">
    <property type="entry name" value="4pyrrol_Mease"/>
</dbReference>
<keyword evidence="6" id="KW-0949">S-adenosyl-L-methionine</keyword>
<dbReference type="GO" id="GO:0030788">
    <property type="term" value="F:precorrin-2 C20-methyltransferase activity"/>
    <property type="evidence" value="ECO:0007669"/>
    <property type="project" value="InterPro"/>
</dbReference>
<evidence type="ECO:0000256" key="7">
    <source>
        <dbReference type="PIRNR" id="PIRNR036427"/>
    </source>
</evidence>
<comment type="similarity">
    <text evidence="2 7">Belongs to the precorrin methyltransferase family.</text>
</comment>
<comment type="caution">
    <text evidence="9">The sequence shown here is derived from an EMBL/GenBank/DDBJ whole genome shotgun (WGS) entry which is preliminary data.</text>
</comment>
<organism evidence="9">
    <name type="scientific">Candidatus Atribacter allofermentans</name>
    <dbReference type="NCBI Taxonomy" id="1852833"/>
    <lineage>
        <taxon>Bacteria</taxon>
        <taxon>Pseudomonadati</taxon>
        <taxon>Atribacterota</taxon>
        <taxon>Atribacteria</taxon>
        <taxon>Atribacterales</taxon>
        <taxon>Atribacteraceae</taxon>
        <taxon>Atribacter</taxon>
    </lineage>
</organism>
<evidence type="ECO:0000256" key="4">
    <source>
        <dbReference type="ARBA" id="ARBA00022603"/>
    </source>
</evidence>
<dbReference type="Gene3D" id="3.40.1010.10">
    <property type="entry name" value="Cobalt-precorrin-4 Transmethylase, Domain 1"/>
    <property type="match status" value="1"/>
</dbReference>
<keyword evidence="4 9" id="KW-0489">Methyltransferase</keyword>
<evidence type="ECO:0000313" key="9">
    <source>
        <dbReference type="EMBL" id="OQA55654.1"/>
    </source>
</evidence>
<dbReference type="Proteomes" id="UP000485569">
    <property type="component" value="Unassembled WGS sequence"/>
</dbReference>
<accession>A0A1V5SMW1</accession>
<proteinExistence type="inferred from homology"/>
<evidence type="ECO:0000259" key="8">
    <source>
        <dbReference type="Pfam" id="PF00590"/>
    </source>
</evidence>
<dbReference type="PIRSF" id="PIRSF036427">
    <property type="entry name" value="Precrrn-2_mtase"/>
    <property type="match status" value="1"/>
</dbReference>
<dbReference type="PANTHER" id="PTHR43467:SF2">
    <property type="entry name" value="COBALT-PRECORRIN-2 C(20)-METHYLTRANSFERASE"/>
    <property type="match status" value="1"/>
</dbReference>
<dbReference type="Pfam" id="PF00590">
    <property type="entry name" value="TP_methylase"/>
    <property type="match status" value="1"/>
</dbReference>
<sequence length="232" mass="26308">MKLSVVGLGPGDPELVTVKAKKVIESSRLIFVPSMKSDLSSRAYHTALPYISKSTSIVPLYFPYFSNPRFSEIIQSNVDSMMTKLKLYDQAAFLIIGDHFLYSSYFQLHQFLQEQYPEIKIDIIPGLSAYQLALSHLQIPAVGKNQALSVITGEANHEMIALFLDLSDTVIIYKINQISNLAELELLTREFSVRKICCEIGTDQEMIQDLNHKTAYEHYGYFSSIILKKTKQ</sequence>
<gene>
    <name evidence="9" type="primary">cbiL</name>
    <name evidence="9" type="ORF">BWY41_01607</name>
</gene>
<dbReference type="InterPro" id="IPR012382">
    <property type="entry name" value="CobI/CbiL"/>
</dbReference>
<dbReference type="AlphaFoldDB" id="A0A1V5SMW1"/>
<name>A0A1V5SMW1_9BACT</name>
<dbReference type="EMBL" id="MWBQ01000147">
    <property type="protein sequence ID" value="OQA55654.1"/>
    <property type="molecule type" value="Genomic_DNA"/>
</dbReference>
<evidence type="ECO:0000256" key="1">
    <source>
        <dbReference type="ARBA" id="ARBA00004953"/>
    </source>
</evidence>
<dbReference type="GO" id="GO:0032259">
    <property type="term" value="P:methylation"/>
    <property type="evidence" value="ECO:0007669"/>
    <property type="project" value="UniProtKB-KW"/>
</dbReference>
<dbReference type="Gene3D" id="3.30.950.10">
    <property type="entry name" value="Methyltransferase, Cobalt-precorrin-4 Transmethylase, Domain 2"/>
    <property type="match status" value="1"/>
</dbReference>
<dbReference type="PANTHER" id="PTHR43467">
    <property type="entry name" value="COBALT-PRECORRIN-2 C(20)-METHYLTRANSFERASE"/>
    <property type="match status" value="1"/>
</dbReference>
<dbReference type="EC" id="2.1.1.151" evidence="9"/>
<protein>
    <submittedName>
        <fullName evidence="9">Cobalt-precorrin-2 C(20)-methyltransferase</fullName>
        <ecNumber evidence="9">2.1.1.151</ecNumber>
    </submittedName>
</protein>